<accession>A0AAV5JQK5</accession>
<evidence type="ECO:0000313" key="3">
    <source>
        <dbReference type="Proteomes" id="UP001054252"/>
    </source>
</evidence>
<evidence type="ECO:0000259" key="1">
    <source>
        <dbReference type="Pfam" id="PF13952"/>
    </source>
</evidence>
<protein>
    <recommendedName>
        <fullName evidence="1">DUF4216 domain-containing protein</fullName>
    </recommendedName>
</protein>
<dbReference type="AlphaFoldDB" id="A0AAV5JQK5"/>
<keyword evidence="3" id="KW-1185">Reference proteome</keyword>
<name>A0AAV5JQK5_9ROSI</name>
<dbReference type="PANTHER" id="PTHR48258">
    <property type="entry name" value="DUF4218 DOMAIN-CONTAINING PROTEIN-RELATED"/>
    <property type="match status" value="1"/>
</dbReference>
<proteinExistence type="predicted"/>
<dbReference type="InterPro" id="IPR025312">
    <property type="entry name" value="DUF4216"/>
</dbReference>
<comment type="caution">
    <text evidence="2">The sequence shown here is derived from an EMBL/GenBank/DDBJ whole genome shotgun (WGS) entry which is preliminary data.</text>
</comment>
<feature type="domain" description="DUF4216" evidence="1">
    <location>
        <begin position="27"/>
        <end position="97"/>
    </location>
</feature>
<reference evidence="2 3" key="1">
    <citation type="journal article" date="2021" name="Commun. Biol.">
        <title>The genome of Shorea leprosula (Dipterocarpaceae) highlights the ecological relevance of drought in aseasonal tropical rainforests.</title>
        <authorList>
            <person name="Ng K.K.S."/>
            <person name="Kobayashi M.J."/>
            <person name="Fawcett J.A."/>
            <person name="Hatakeyama M."/>
            <person name="Paape T."/>
            <person name="Ng C.H."/>
            <person name="Ang C.C."/>
            <person name="Tnah L.H."/>
            <person name="Lee C.T."/>
            <person name="Nishiyama T."/>
            <person name="Sese J."/>
            <person name="O'Brien M.J."/>
            <person name="Copetti D."/>
            <person name="Mohd Noor M.I."/>
            <person name="Ong R.C."/>
            <person name="Putra M."/>
            <person name="Sireger I.Z."/>
            <person name="Indrioko S."/>
            <person name="Kosugi Y."/>
            <person name="Izuno A."/>
            <person name="Isagi Y."/>
            <person name="Lee S.L."/>
            <person name="Shimizu K.K."/>
        </authorList>
    </citation>
    <scope>NUCLEOTIDE SEQUENCE [LARGE SCALE GENOMIC DNA]</scope>
    <source>
        <strain evidence="2">214</strain>
    </source>
</reference>
<dbReference type="Pfam" id="PF13952">
    <property type="entry name" value="DUF4216"/>
    <property type="match status" value="1"/>
</dbReference>
<gene>
    <name evidence="2" type="ORF">SLEP1_g24649</name>
</gene>
<dbReference type="PANTHER" id="PTHR48258:SF4">
    <property type="entry name" value="DUF4216 DOMAIN-CONTAINING PROTEIN"/>
    <property type="match status" value="1"/>
</dbReference>
<evidence type="ECO:0000313" key="2">
    <source>
        <dbReference type="EMBL" id="GKV13664.1"/>
    </source>
</evidence>
<organism evidence="2 3">
    <name type="scientific">Rubroshorea leprosula</name>
    <dbReference type="NCBI Taxonomy" id="152421"/>
    <lineage>
        <taxon>Eukaryota</taxon>
        <taxon>Viridiplantae</taxon>
        <taxon>Streptophyta</taxon>
        <taxon>Embryophyta</taxon>
        <taxon>Tracheophyta</taxon>
        <taxon>Spermatophyta</taxon>
        <taxon>Magnoliopsida</taxon>
        <taxon>eudicotyledons</taxon>
        <taxon>Gunneridae</taxon>
        <taxon>Pentapetalae</taxon>
        <taxon>rosids</taxon>
        <taxon>malvids</taxon>
        <taxon>Malvales</taxon>
        <taxon>Dipterocarpaceae</taxon>
        <taxon>Rubroshorea</taxon>
    </lineage>
</organism>
<dbReference type="EMBL" id="BPVZ01000039">
    <property type="protein sequence ID" value="GKV13664.1"/>
    <property type="molecule type" value="Genomic_DNA"/>
</dbReference>
<sequence length="383" mass="44538">MNYDVCVVGSISTESDYNFYGVLQEIIQIEYYESIHQQAIVLFKCDWYEIPPAQGVQVDQKHRLVDINPRRYLRSYEPFILASQARQVYYIPYPSINHERRGWIAALKIKARTDVGEGIGEEDEEEGEWEDFETLEEENIETYVEENDNSDKRVQEEGFTDVVLETPASDADIQVESLSDEDTHVATFQQRQGRGQAKPVQMPTDGTKIALELDEYREDLWSMTTKIKFKHALSELKAKCAKRNFQAKLPDMNPELWARLVYLWIEGHLSRFPEVYTSRRQHKGKGKYQLPIYCNDEAQEIGKKLTAEYATRQEEEGFEPTIAHGELLLRATGRVKKGQLKDNESLRQQQMTLAAQMQQLYQHLRMTPTDTSRTVTPRTPRDI</sequence>
<dbReference type="Proteomes" id="UP001054252">
    <property type="component" value="Unassembled WGS sequence"/>
</dbReference>